<evidence type="ECO:0000313" key="4">
    <source>
        <dbReference type="Proteomes" id="UP001016761"/>
    </source>
</evidence>
<name>A0ABX2LAJ7_9EURY</name>
<gene>
    <name evidence="3" type="ORF">HTZ84_06280</name>
</gene>
<feature type="transmembrane region" description="Helical" evidence="2">
    <location>
        <begin position="46"/>
        <end position="68"/>
    </location>
</feature>
<protein>
    <recommendedName>
        <fullName evidence="5">DUF4129 domain-containing protein</fullName>
    </recommendedName>
</protein>
<feature type="compositionally biased region" description="Low complexity" evidence="1">
    <location>
        <begin position="194"/>
        <end position="238"/>
    </location>
</feature>
<keyword evidence="2" id="KW-1133">Transmembrane helix</keyword>
<organism evidence="3 4">
    <name type="scientific">Haloterrigena gelatinilytica</name>
    <dbReference type="NCBI Taxonomy" id="2741724"/>
    <lineage>
        <taxon>Archaea</taxon>
        <taxon>Methanobacteriati</taxon>
        <taxon>Methanobacteriota</taxon>
        <taxon>Stenosarchaea group</taxon>
        <taxon>Halobacteria</taxon>
        <taxon>Halobacteriales</taxon>
        <taxon>Natrialbaceae</taxon>
        <taxon>Haloterrigena</taxon>
    </lineage>
</organism>
<accession>A0ABX2LAJ7</accession>
<feature type="region of interest" description="Disordered" evidence="1">
    <location>
        <begin position="149"/>
        <end position="322"/>
    </location>
</feature>
<sequence>MRSATPARLDRVDWGESTAAIVAMGLALAVAGIVRTLETPVSQPVVAFELFVSLLVPTGLATGGYWLASRNVSSDIRWRAVTRVSIGIVVACGLAAWLTAYVTLEGGAIRDPLSLLTTLAAVGGATGFATAVREPLGVASSDSIASSVSASAGAAETESPVETEPPAAAEPNEDTAQSSATTGSPIEPTMERPTAAAAATVTTALESTTDTVPTTDRSTDGATADSDASTTAGTGADAEVSQTVSAAIPSESEAGTSPAIWNDTSPEGRTAAPARPVEPPEPAADGDSVHDTFETPDRDAFDGAPDSPDPLESPTPRRDPGVDAVAAVPSTAETVLEVLRNERSRLALAVLYHEWDGQARSVDALARAVSYHTDDSADAVAAGLTHATLPRLAEIRAVDWDPHANRVSASDHAVFEEGVREASVLLESFEPGTR</sequence>
<keyword evidence="2" id="KW-0812">Transmembrane</keyword>
<keyword evidence="2" id="KW-0472">Membrane</keyword>
<dbReference type="EMBL" id="JABUQZ010000001">
    <property type="protein sequence ID" value="NUC71918.1"/>
    <property type="molecule type" value="Genomic_DNA"/>
</dbReference>
<evidence type="ECO:0000313" key="3">
    <source>
        <dbReference type="EMBL" id="NUC71918.1"/>
    </source>
</evidence>
<feature type="compositionally biased region" description="Low complexity" evidence="1">
    <location>
        <begin position="149"/>
        <end position="176"/>
    </location>
</feature>
<evidence type="ECO:0000256" key="1">
    <source>
        <dbReference type="SAM" id="MobiDB-lite"/>
    </source>
</evidence>
<feature type="compositionally biased region" description="Basic and acidic residues" evidence="1">
    <location>
        <begin position="287"/>
        <end position="301"/>
    </location>
</feature>
<feature type="transmembrane region" description="Helical" evidence="2">
    <location>
        <begin position="12"/>
        <end position="34"/>
    </location>
</feature>
<reference evidence="3 4" key="1">
    <citation type="submission" date="2020-06" db="EMBL/GenBank/DDBJ databases">
        <title>Haloterrigena sp. nov., an extremely halophilic archaeon isolated from a saline sediment.</title>
        <authorList>
            <person name="Liu B.-B."/>
        </authorList>
    </citation>
    <scope>NUCLEOTIDE SEQUENCE [LARGE SCALE GENOMIC DNA]</scope>
    <source>
        <strain evidence="3 4">SYSU A558-1</strain>
    </source>
</reference>
<comment type="caution">
    <text evidence="3">The sequence shown here is derived from an EMBL/GenBank/DDBJ whole genome shotgun (WGS) entry which is preliminary data.</text>
</comment>
<dbReference type="RefSeq" id="WP_174679888.1">
    <property type="nucleotide sequence ID" value="NZ_JABUQZ010000001.1"/>
</dbReference>
<proteinExistence type="predicted"/>
<evidence type="ECO:0008006" key="5">
    <source>
        <dbReference type="Google" id="ProtNLM"/>
    </source>
</evidence>
<evidence type="ECO:0000256" key="2">
    <source>
        <dbReference type="SAM" id="Phobius"/>
    </source>
</evidence>
<keyword evidence="4" id="KW-1185">Reference proteome</keyword>
<feature type="transmembrane region" description="Helical" evidence="2">
    <location>
        <begin position="80"/>
        <end position="101"/>
    </location>
</feature>
<dbReference type="Proteomes" id="UP001016761">
    <property type="component" value="Unassembled WGS sequence"/>
</dbReference>